<evidence type="ECO:0000313" key="4">
    <source>
        <dbReference type="Proteomes" id="UP000327013"/>
    </source>
</evidence>
<dbReference type="AlphaFoldDB" id="A0A5N6KXF9"/>
<feature type="region of interest" description="Disordered" evidence="2">
    <location>
        <begin position="580"/>
        <end position="610"/>
    </location>
</feature>
<feature type="compositionally biased region" description="Basic and acidic residues" evidence="2">
    <location>
        <begin position="333"/>
        <end position="342"/>
    </location>
</feature>
<organism evidence="3 4">
    <name type="scientific">Carpinus fangiana</name>
    <dbReference type="NCBI Taxonomy" id="176857"/>
    <lineage>
        <taxon>Eukaryota</taxon>
        <taxon>Viridiplantae</taxon>
        <taxon>Streptophyta</taxon>
        <taxon>Embryophyta</taxon>
        <taxon>Tracheophyta</taxon>
        <taxon>Spermatophyta</taxon>
        <taxon>Magnoliopsida</taxon>
        <taxon>eudicotyledons</taxon>
        <taxon>Gunneridae</taxon>
        <taxon>Pentapetalae</taxon>
        <taxon>rosids</taxon>
        <taxon>fabids</taxon>
        <taxon>Fagales</taxon>
        <taxon>Betulaceae</taxon>
        <taxon>Carpinus</taxon>
    </lineage>
</organism>
<gene>
    <name evidence="3" type="ORF">FH972_023427</name>
</gene>
<dbReference type="EMBL" id="VIBQ01000013">
    <property type="protein sequence ID" value="KAB8346385.1"/>
    <property type="molecule type" value="Genomic_DNA"/>
</dbReference>
<evidence type="ECO:0000256" key="1">
    <source>
        <dbReference type="SAM" id="Coils"/>
    </source>
</evidence>
<accession>A0A5N6KXF9</accession>
<protein>
    <submittedName>
        <fullName evidence="3">Uncharacterized protein</fullName>
    </submittedName>
</protein>
<proteinExistence type="predicted"/>
<evidence type="ECO:0000256" key="2">
    <source>
        <dbReference type="SAM" id="MobiDB-lite"/>
    </source>
</evidence>
<keyword evidence="4" id="KW-1185">Reference proteome</keyword>
<feature type="compositionally biased region" description="Polar residues" evidence="2">
    <location>
        <begin position="593"/>
        <end position="602"/>
    </location>
</feature>
<feature type="region of interest" description="Disordered" evidence="2">
    <location>
        <begin position="779"/>
        <end position="801"/>
    </location>
</feature>
<feature type="coiled-coil region" evidence="1">
    <location>
        <begin position="893"/>
        <end position="927"/>
    </location>
</feature>
<comment type="caution">
    <text evidence="3">The sequence shown here is derived from an EMBL/GenBank/DDBJ whole genome shotgun (WGS) entry which is preliminary data.</text>
</comment>
<dbReference type="Proteomes" id="UP000327013">
    <property type="component" value="Unassembled WGS sequence"/>
</dbReference>
<dbReference type="OrthoDB" id="3903581at2759"/>
<reference evidence="3 4" key="1">
    <citation type="submission" date="2019-06" db="EMBL/GenBank/DDBJ databases">
        <title>A chromosomal-level reference genome of Carpinus fangiana (Coryloideae, Betulaceae).</title>
        <authorList>
            <person name="Yang X."/>
            <person name="Wang Z."/>
            <person name="Zhang L."/>
            <person name="Hao G."/>
            <person name="Liu J."/>
            <person name="Yang Y."/>
        </authorList>
    </citation>
    <scope>NUCLEOTIDE SEQUENCE [LARGE SCALE GENOMIC DNA]</scope>
    <source>
        <strain evidence="3">Cfa_2016G</strain>
        <tissue evidence="3">Leaf</tissue>
    </source>
</reference>
<name>A0A5N6KXF9_9ROSI</name>
<feature type="region of interest" description="Disordered" evidence="2">
    <location>
        <begin position="485"/>
        <end position="514"/>
    </location>
</feature>
<evidence type="ECO:0000313" key="3">
    <source>
        <dbReference type="EMBL" id="KAB8346385.1"/>
    </source>
</evidence>
<feature type="region of interest" description="Disordered" evidence="2">
    <location>
        <begin position="328"/>
        <end position="379"/>
    </location>
</feature>
<keyword evidence="1" id="KW-0175">Coiled coil</keyword>
<sequence>MTALPSPPCSLHRQDCLVGADLGAVLDINFASNSEGGPAPQSPSSSVAMSLVVERCGIVATVEATAPTPSRMESIFTTYPPIFEALLLHLPTSAIFDLYHTSRTLRSFLRSYPLAWRDLSFRMLPPAPVLVGGILEHPTSEPSSHDAAGRMCALAKLLRVMMPFGTCLTRLDLDNTSMSGTELYSQVLDKRRGTLEHLSVRGCKDVSLKYHILPFLEMELSAPPDLFGNQPLALKSLYVYRCRHHRRRPYLPSSLNRRDSDSQPTHQFIELCHRLGIWTDTAWCPVPGPRCHRRKDYYVSRHGTLGDTEIWVPFDRLWRSQNTIGSTDEDLDPQLRGRDPKNPHRATGKLWEERENGYAGEALGSTNTDIGEGKGLPTHSRRSHRMFVEGFVCDSCGDEILERCEQCSIRMHCMGCRKTLCASCAFDRPLKRKRTIGNTTELMMTSISAQGAGLAPYEVAKRTTKNEENRRRNRFWWAPGAMRSPNKMSETSFDPEFSDEDAQSSLGHTHPANGINPNGVIPRLDMHWCCLKPSFSGGGGIAYVGTQCGDGIKAAPLPRGRGFEDPSFAVEPDMELMSTASTHSDENADGTLTPDQNGTSSLEEAWQGGPQPETFDIVPYLEQEADPGSAAEMRWTSPRSLCGQCYSSSAWRVLCGCCQHPLCIDHDIKSLSAIKCGYRSLTLERENIQAAKKCLAKGEVVPTTTRAASVMVFFSKWQPIIEQMRAADKSRALQGLWAPSDRAFDEDIQRTGTPSLLPDDAALEESRIDENGHVLHRRTKSSSNLPPLYSLHPTGSLTSSTPGLHETDAIAPKWQGCSQYFCPTPRAPGDPRPRCAPDNYVRACTRCGVHACQKCLEAATAAGAAPPCECSTCADAGFLCPNCRTHPETLRRCVWEEEEIARVQDEARRALEEVARAEQVQRCWEAEVGERADADDLAAGVAELMEAAQAW</sequence>